<dbReference type="InterPro" id="IPR011044">
    <property type="entry name" value="Quino_amine_DH_bsu"/>
</dbReference>
<name>A0A9Q9IN89_9ACTN</name>
<evidence type="ECO:0000313" key="4">
    <source>
        <dbReference type="Proteomes" id="UP001058003"/>
    </source>
</evidence>
<evidence type="ECO:0000313" key="3">
    <source>
        <dbReference type="EMBL" id="UWZ58113.1"/>
    </source>
</evidence>
<dbReference type="RefSeq" id="WP_033365070.1">
    <property type="nucleotide sequence ID" value="NZ_CP073767.1"/>
</dbReference>
<evidence type="ECO:0000256" key="2">
    <source>
        <dbReference type="SAM" id="Phobius"/>
    </source>
</evidence>
<sequence length="391" mass="41536">MTFDDLPRDLVTMVDAAVRVLPPTPDELRRITRTGDARRRRRTAAVVLAAVAGVVAAGAVMPPWLDGRSMAPTGPQPGASTAPAGPTVTTTHLSGVQAQRMLVSSSAGYFESPPARPVHRENFDTATPDGTVVVFAEDAELRADDALVPFRFAGGGQVRRVVPAPDDGAAVLVERTVPAGPNCFGTTELRLEIYAADGTRKLSRQVGGECDAAELIGVDYFRAFLRRGNAVTAYALADGSETKVADAALDLGFTATPKAAGLVAQLDQGRLLFSDATSCQDRPRIVVYDVPTGRTKTVVPQVPCDRAAVVRLSPDGQLFAIAYRQEGRLVIDMIDVESGRSRHRVQVGDTGRPAAVAWHSNTAVRLAWYRPPEAGKVLLDEVLQLAVAVAP</sequence>
<keyword evidence="2" id="KW-0812">Transmembrane</keyword>
<protein>
    <submittedName>
        <fullName evidence="3">Uncharacterized protein</fullName>
    </submittedName>
</protein>
<reference evidence="3" key="1">
    <citation type="submission" date="2021-04" db="EMBL/GenBank/DDBJ databases">
        <title>Dactylosporangium aurantiacum NRRL B-8018 full assembly.</title>
        <authorList>
            <person name="Hartkoorn R.C."/>
            <person name="Beaudoing E."/>
            <person name="Hot D."/>
        </authorList>
    </citation>
    <scope>NUCLEOTIDE SEQUENCE</scope>
    <source>
        <strain evidence="3">NRRL B-8018</strain>
    </source>
</reference>
<dbReference type="SUPFAM" id="SSF50969">
    <property type="entry name" value="YVTN repeat-like/Quinoprotein amine dehydrogenase"/>
    <property type="match status" value="1"/>
</dbReference>
<dbReference type="Proteomes" id="UP001058003">
    <property type="component" value="Chromosome"/>
</dbReference>
<keyword evidence="2" id="KW-0472">Membrane</keyword>
<proteinExistence type="predicted"/>
<keyword evidence="4" id="KW-1185">Reference proteome</keyword>
<dbReference type="KEGG" id="daur:Daura_19250"/>
<dbReference type="EMBL" id="CP073767">
    <property type="protein sequence ID" value="UWZ58113.1"/>
    <property type="molecule type" value="Genomic_DNA"/>
</dbReference>
<dbReference type="AlphaFoldDB" id="A0A9Q9IN89"/>
<accession>A0A9Q9IN89</accession>
<gene>
    <name evidence="3" type="ORF">Daura_19250</name>
</gene>
<feature type="region of interest" description="Disordered" evidence="1">
    <location>
        <begin position="67"/>
        <end position="89"/>
    </location>
</feature>
<organism evidence="3 4">
    <name type="scientific">Dactylosporangium aurantiacum</name>
    <dbReference type="NCBI Taxonomy" id="35754"/>
    <lineage>
        <taxon>Bacteria</taxon>
        <taxon>Bacillati</taxon>
        <taxon>Actinomycetota</taxon>
        <taxon>Actinomycetes</taxon>
        <taxon>Micromonosporales</taxon>
        <taxon>Micromonosporaceae</taxon>
        <taxon>Dactylosporangium</taxon>
    </lineage>
</organism>
<feature type="transmembrane region" description="Helical" evidence="2">
    <location>
        <begin position="43"/>
        <end position="65"/>
    </location>
</feature>
<keyword evidence="2" id="KW-1133">Transmembrane helix</keyword>
<evidence type="ECO:0000256" key="1">
    <source>
        <dbReference type="SAM" id="MobiDB-lite"/>
    </source>
</evidence>